<dbReference type="SUPFAM" id="SSF52440">
    <property type="entry name" value="PreATP-grasp domain"/>
    <property type="match status" value="1"/>
</dbReference>
<dbReference type="SUPFAM" id="SSF56059">
    <property type="entry name" value="Glutathione synthetase ATP-binding domain-like"/>
    <property type="match status" value="1"/>
</dbReference>
<dbReference type="PANTHER" id="PTHR43585">
    <property type="entry name" value="FUMIPYRROLE BIOSYNTHESIS PROTEIN C"/>
    <property type="match status" value="1"/>
</dbReference>
<keyword evidence="3 4" id="KW-0067">ATP-binding</keyword>
<gene>
    <name evidence="6" type="ORF">T190423A01A_40022</name>
</gene>
<protein>
    <submittedName>
        <fullName evidence="6">Phosphoribosylglycinamide synthetase family protein</fullName>
        <ecNumber evidence="6">6.3.4.-</ecNumber>
    </submittedName>
</protein>
<keyword evidence="2 4" id="KW-0547">Nucleotide-binding</keyword>
<dbReference type="InterPro" id="IPR016185">
    <property type="entry name" value="PreATP-grasp_dom_sf"/>
</dbReference>
<evidence type="ECO:0000259" key="5">
    <source>
        <dbReference type="PROSITE" id="PS50975"/>
    </source>
</evidence>
<dbReference type="InterPro" id="IPR052032">
    <property type="entry name" value="ATP-dep_AA_Ligase"/>
</dbReference>
<evidence type="ECO:0000256" key="4">
    <source>
        <dbReference type="PROSITE-ProRule" id="PRU00409"/>
    </source>
</evidence>
<dbReference type="GO" id="GO:0016874">
    <property type="term" value="F:ligase activity"/>
    <property type="evidence" value="ECO:0007669"/>
    <property type="project" value="UniProtKB-KW"/>
</dbReference>
<dbReference type="InterPro" id="IPR013815">
    <property type="entry name" value="ATP_grasp_subdomain_1"/>
</dbReference>
<evidence type="ECO:0000313" key="7">
    <source>
        <dbReference type="Proteomes" id="UP001497527"/>
    </source>
</evidence>
<sequence>MKKIAILGASFPQRRLVEQAKRMSIETHVFAWDKGNIVKDIADYCYPISTLDKEAILEKCLEIKIDGILTVGSDIAVDTVNYVADKLSLVGNSMDTSMICRDKHLMRSSFKTNGIPSIKFQLIKTEKDLEKTDLKYPFMVKATDRSGSRGVTRVNNLEEAKVAFKEALEVSLNKKVIIEEYFEGVQYSMEMISQNNKHYFAGITEEFYTGPPYFVEKAHVVPGRIDEKLLLKAINLTKDTLTALKFENGASHTELRINENNEFCIIEVAGRMGGDFRAEMVENAYSYNYLEDTIKIALGIGIEKVKNVPVQFSFVKWILNKADKELLNDLSSYNILDKNIYGEINESEIQSSEFRMGYVLGTSKSFPNIVLNKK</sequence>
<dbReference type="EMBL" id="CAXJIO010000013">
    <property type="protein sequence ID" value="CAL2103429.1"/>
    <property type="molecule type" value="Genomic_DNA"/>
</dbReference>
<dbReference type="Pfam" id="PF13535">
    <property type="entry name" value="ATP-grasp_4"/>
    <property type="match status" value="1"/>
</dbReference>
<accession>A0ABM9PCS9</accession>
<dbReference type="EC" id="6.3.4.-" evidence="6"/>
<dbReference type="PROSITE" id="PS50975">
    <property type="entry name" value="ATP_GRASP"/>
    <property type="match status" value="1"/>
</dbReference>
<organism evidence="6 7">
    <name type="scientific">Tenacibaculum polynesiense</name>
    <dbReference type="NCBI Taxonomy" id="3137857"/>
    <lineage>
        <taxon>Bacteria</taxon>
        <taxon>Pseudomonadati</taxon>
        <taxon>Bacteroidota</taxon>
        <taxon>Flavobacteriia</taxon>
        <taxon>Flavobacteriales</taxon>
        <taxon>Flavobacteriaceae</taxon>
        <taxon>Tenacibaculum</taxon>
    </lineage>
</organism>
<evidence type="ECO:0000256" key="1">
    <source>
        <dbReference type="ARBA" id="ARBA00022598"/>
    </source>
</evidence>
<proteinExistence type="predicted"/>
<keyword evidence="1 6" id="KW-0436">Ligase</keyword>
<dbReference type="Gene3D" id="3.40.50.20">
    <property type="match status" value="1"/>
</dbReference>
<dbReference type="Gene3D" id="3.30.470.20">
    <property type="entry name" value="ATP-grasp fold, B domain"/>
    <property type="match status" value="1"/>
</dbReference>
<comment type="caution">
    <text evidence="6">The sequence shown here is derived from an EMBL/GenBank/DDBJ whole genome shotgun (WGS) entry which is preliminary data.</text>
</comment>
<reference evidence="6 7" key="1">
    <citation type="submission" date="2024-05" db="EMBL/GenBank/DDBJ databases">
        <authorList>
            <person name="Duchaud E."/>
        </authorList>
    </citation>
    <scope>NUCLEOTIDE SEQUENCE [LARGE SCALE GENOMIC DNA]</scope>
    <source>
        <strain evidence="6">Ena-SAMPLE-TAB-13-05-2024-13:56:06:370-140308</strain>
    </source>
</reference>
<evidence type="ECO:0000256" key="2">
    <source>
        <dbReference type="ARBA" id="ARBA00022741"/>
    </source>
</evidence>
<name>A0ABM9PCS9_9FLAO</name>
<dbReference type="PANTHER" id="PTHR43585:SF2">
    <property type="entry name" value="ATP-GRASP ENZYME FSQD"/>
    <property type="match status" value="1"/>
</dbReference>
<evidence type="ECO:0000256" key="3">
    <source>
        <dbReference type="ARBA" id="ARBA00022840"/>
    </source>
</evidence>
<dbReference type="Gene3D" id="3.30.1490.20">
    <property type="entry name" value="ATP-grasp fold, A domain"/>
    <property type="match status" value="1"/>
</dbReference>
<feature type="domain" description="ATP-grasp" evidence="5">
    <location>
        <begin position="107"/>
        <end position="298"/>
    </location>
</feature>
<evidence type="ECO:0000313" key="6">
    <source>
        <dbReference type="EMBL" id="CAL2103429.1"/>
    </source>
</evidence>
<dbReference type="InterPro" id="IPR011761">
    <property type="entry name" value="ATP-grasp"/>
</dbReference>
<dbReference type="RefSeq" id="WP_348717638.1">
    <property type="nucleotide sequence ID" value="NZ_CAXJIO010000013.1"/>
</dbReference>
<keyword evidence="7" id="KW-1185">Reference proteome</keyword>
<dbReference type="Proteomes" id="UP001497527">
    <property type="component" value="Unassembled WGS sequence"/>
</dbReference>